<dbReference type="InterPro" id="IPR000014">
    <property type="entry name" value="PAS"/>
</dbReference>
<keyword evidence="11" id="KW-1185">Reference proteome</keyword>
<dbReference type="SUPFAM" id="SSF55874">
    <property type="entry name" value="ATPase domain of HSP90 chaperone/DNA topoisomerase II/histidine kinase"/>
    <property type="match status" value="1"/>
</dbReference>
<evidence type="ECO:0000259" key="7">
    <source>
        <dbReference type="PROSITE" id="PS50110"/>
    </source>
</evidence>
<dbReference type="CDD" id="cd00130">
    <property type="entry name" value="PAS"/>
    <property type="match status" value="1"/>
</dbReference>
<dbReference type="Gene3D" id="3.30.450.20">
    <property type="entry name" value="PAS domain"/>
    <property type="match status" value="1"/>
</dbReference>
<accession>A0LAI7</accession>
<dbReference type="AlphaFoldDB" id="A0LAI7"/>
<dbReference type="SMART" id="SM00448">
    <property type="entry name" value="REC"/>
    <property type="match status" value="1"/>
</dbReference>
<organism evidence="10 11">
    <name type="scientific">Magnetococcus marinus (strain ATCC BAA-1437 / JCM 17883 / MC-1)</name>
    <dbReference type="NCBI Taxonomy" id="156889"/>
    <lineage>
        <taxon>Bacteria</taxon>
        <taxon>Pseudomonadati</taxon>
        <taxon>Pseudomonadota</taxon>
        <taxon>Magnetococcia</taxon>
        <taxon>Magnetococcales</taxon>
        <taxon>Magnetococcaceae</taxon>
        <taxon>Magnetococcus</taxon>
    </lineage>
</organism>
<dbReference type="GO" id="GO:0005886">
    <property type="term" value="C:plasma membrane"/>
    <property type="evidence" value="ECO:0007669"/>
    <property type="project" value="UniProtKB-SubCell"/>
</dbReference>
<feature type="modified residue" description="Phosphohistidine" evidence="3">
    <location>
        <position position="817"/>
    </location>
</feature>
<evidence type="ECO:0000256" key="5">
    <source>
        <dbReference type="SAM" id="MobiDB-lite"/>
    </source>
</evidence>
<dbReference type="InterPro" id="IPR036641">
    <property type="entry name" value="HPT_dom_sf"/>
</dbReference>
<dbReference type="HOGENOM" id="CLU_000445_104_15_5"/>
<dbReference type="Pfam" id="PF00072">
    <property type="entry name" value="Response_reg"/>
    <property type="match status" value="1"/>
</dbReference>
<dbReference type="EC" id="2.7.13.3" evidence="10"/>
<dbReference type="eggNOG" id="COG3852">
    <property type="taxonomic scope" value="Bacteria"/>
</dbReference>
<dbReference type="Gene3D" id="1.20.120.160">
    <property type="entry name" value="HPT domain"/>
    <property type="match status" value="1"/>
</dbReference>
<keyword evidence="1 4" id="KW-0597">Phosphoprotein</keyword>
<dbReference type="SUPFAM" id="SSF47226">
    <property type="entry name" value="Histidine-containing phosphotransfer domain, HPT domain"/>
    <property type="match status" value="1"/>
</dbReference>
<dbReference type="InterPro" id="IPR011006">
    <property type="entry name" value="CheY-like_superfamily"/>
</dbReference>
<dbReference type="NCBIfam" id="TIGR00229">
    <property type="entry name" value="sensory_box"/>
    <property type="match status" value="1"/>
</dbReference>
<dbReference type="Gene3D" id="3.30.565.10">
    <property type="entry name" value="Histidine kinase-like ATPase, C-terminal domain"/>
    <property type="match status" value="1"/>
</dbReference>
<dbReference type="InterPro" id="IPR005467">
    <property type="entry name" value="His_kinase_dom"/>
</dbReference>
<dbReference type="SUPFAM" id="SSF52172">
    <property type="entry name" value="CheY-like"/>
    <property type="match status" value="1"/>
</dbReference>
<dbReference type="InterPro" id="IPR036890">
    <property type="entry name" value="HATPase_C_sf"/>
</dbReference>
<evidence type="ECO:0000259" key="6">
    <source>
        <dbReference type="PROSITE" id="PS50109"/>
    </source>
</evidence>
<dbReference type="InterPro" id="IPR036097">
    <property type="entry name" value="HisK_dim/P_sf"/>
</dbReference>
<dbReference type="InterPro" id="IPR001789">
    <property type="entry name" value="Sig_transdc_resp-reg_receiver"/>
</dbReference>
<evidence type="ECO:0000259" key="9">
    <source>
        <dbReference type="PROSITE" id="PS50894"/>
    </source>
</evidence>
<dbReference type="PANTHER" id="PTHR45339:SF5">
    <property type="entry name" value="HISTIDINE KINASE"/>
    <property type="match status" value="1"/>
</dbReference>
<evidence type="ECO:0000313" key="11">
    <source>
        <dbReference type="Proteomes" id="UP000002586"/>
    </source>
</evidence>
<dbReference type="KEGG" id="mgm:Mmc1_2480"/>
<dbReference type="SMART" id="SM00073">
    <property type="entry name" value="HPT"/>
    <property type="match status" value="1"/>
</dbReference>
<feature type="domain" description="Histidine kinase" evidence="6">
    <location>
        <begin position="229"/>
        <end position="452"/>
    </location>
</feature>
<evidence type="ECO:0000259" key="8">
    <source>
        <dbReference type="PROSITE" id="PS50112"/>
    </source>
</evidence>
<keyword evidence="2" id="KW-0902">Two-component regulatory system</keyword>
<feature type="region of interest" description="Disordered" evidence="5">
    <location>
        <begin position="66"/>
        <end position="85"/>
    </location>
</feature>
<dbReference type="PROSITE" id="PS50894">
    <property type="entry name" value="HPT"/>
    <property type="match status" value="1"/>
</dbReference>
<reference evidence="11" key="1">
    <citation type="journal article" date="2009" name="Appl. Environ. Microbiol.">
        <title>Complete genome sequence of the chemolithoautotrophic marine magnetotactic coccus strain MC-1.</title>
        <authorList>
            <person name="Schubbe S."/>
            <person name="Williams T.J."/>
            <person name="Xie G."/>
            <person name="Kiss H.E."/>
            <person name="Brettin T.S."/>
            <person name="Martinez D."/>
            <person name="Ross C.A."/>
            <person name="Schuler D."/>
            <person name="Cox B.L."/>
            <person name="Nealson K.H."/>
            <person name="Bazylinski D.A."/>
        </authorList>
    </citation>
    <scope>NUCLEOTIDE SEQUENCE [LARGE SCALE GENOMIC DNA]</scope>
    <source>
        <strain evidence="11">ATCC BAA-1437 / JCM 17883 / MC-1</strain>
    </source>
</reference>
<dbReference type="eggNOG" id="COG2198">
    <property type="taxonomic scope" value="Bacteria"/>
</dbReference>
<dbReference type="Pfam" id="PF01627">
    <property type="entry name" value="Hpt"/>
    <property type="match status" value="1"/>
</dbReference>
<dbReference type="eggNOG" id="COG0784">
    <property type="taxonomic scope" value="Bacteria"/>
</dbReference>
<dbReference type="Pfam" id="PF13426">
    <property type="entry name" value="PAS_9"/>
    <property type="match status" value="1"/>
</dbReference>
<protein>
    <submittedName>
        <fullName evidence="10">PAS/PAC sensor hybrid histidine kinase</fullName>
        <ecNumber evidence="10">2.7.13.3</ecNumber>
    </submittedName>
</protein>
<reference evidence="10 11" key="2">
    <citation type="journal article" date="2012" name="Int. J. Syst. Evol. Microbiol.">
        <title>Magnetococcus marinus gen. nov., sp. nov., a marine, magnetotactic bacterium that represents a novel lineage (Magnetococcaceae fam. nov.; Magnetococcales ord. nov.) at the base of the Alphaproteobacteria.</title>
        <authorList>
            <person name="Bazylinski D.A."/>
            <person name="Williams T.J."/>
            <person name="Lefevre C.T."/>
            <person name="Berg R.J."/>
            <person name="Zhang C.L."/>
            <person name="Bowser S.S."/>
            <person name="Dean A.J."/>
            <person name="Beveridge T.J."/>
        </authorList>
    </citation>
    <scope>NUCLEOTIDE SEQUENCE [LARGE SCALE GENOMIC DNA]</scope>
    <source>
        <strain evidence="11">ATCC BAA-1437 / JCM 17883 / MC-1</strain>
    </source>
</reference>
<feature type="region of interest" description="Disordered" evidence="5">
    <location>
        <begin position="734"/>
        <end position="763"/>
    </location>
</feature>
<feature type="domain" description="Response regulatory" evidence="7">
    <location>
        <begin position="596"/>
        <end position="715"/>
    </location>
</feature>
<evidence type="ECO:0000256" key="4">
    <source>
        <dbReference type="PROSITE-ProRule" id="PRU00169"/>
    </source>
</evidence>
<keyword evidence="10" id="KW-0808">Transferase</keyword>
<name>A0LAI7_MAGMM</name>
<dbReference type="InterPro" id="IPR035965">
    <property type="entry name" value="PAS-like_dom_sf"/>
</dbReference>
<feature type="domain" description="HPt" evidence="9">
    <location>
        <begin position="778"/>
        <end position="875"/>
    </location>
</feature>
<dbReference type="InterPro" id="IPR008207">
    <property type="entry name" value="Sig_transdc_His_kin_Hpt_dom"/>
</dbReference>
<dbReference type="Gene3D" id="1.10.287.130">
    <property type="match status" value="1"/>
</dbReference>
<dbReference type="GO" id="GO:0005524">
    <property type="term" value="F:ATP binding"/>
    <property type="evidence" value="ECO:0007669"/>
    <property type="project" value="UniProtKB-KW"/>
</dbReference>
<dbReference type="GO" id="GO:0000155">
    <property type="term" value="F:phosphorelay sensor kinase activity"/>
    <property type="evidence" value="ECO:0007669"/>
    <property type="project" value="InterPro"/>
</dbReference>
<dbReference type="Gene3D" id="3.40.50.2300">
    <property type="match status" value="1"/>
</dbReference>
<dbReference type="InterPro" id="IPR003594">
    <property type="entry name" value="HATPase_dom"/>
</dbReference>
<dbReference type="Proteomes" id="UP000002586">
    <property type="component" value="Chromosome"/>
</dbReference>
<evidence type="ECO:0000256" key="2">
    <source>
        <dbReference type="ARBA" id="ARBA00023012"/>
    </source>
</evidence>
<sequence length="899" mass="99583">MDNDPLESLAQRIAHMHGALEASQKIQNALVERAERQGGETPFTLFERHALLDQQLRRSRQALRHARRALEHERSHHQQTLRQQRVESLRHHTIVEHASDAILQVNGEGDILYSNPAAHKLFGYDEAALAKTPLSTLFPNQHQSRSQSVTLSLRQDAGHDHALAWTALRNDGGLIDVGAFISPVEAEDQALYTLILHDLSLQLRLHQAQEESRDQALTSDRIWTQLLDRMTEQLRTPLHNLAGLLELLQSNPQKAAQQGYLESARTTVSELLQQLQMLPNHTTLLSAPLAGERLTFDLLQMLEGTTRQWASVAQQKGLQLLCMVPPQLPAIWEGDLTRLRQVVGGLLERSVGATQQGTVCLSLHAQQQPNSSWYELEICIADSRPPMQTEQMIALQQFLRQEGQAGPLHDGAETLSLAIIRQLAGFMRGRLEFAFDHERGESRFILSLPLLPGPQPSQPLTRELLGRRILILEPYPAYANYLATLCQQWGMVAHSTSSEAQAIATWQGLQQLGMLPEFMLAPPANPDQPAPWRDAPAGTLHLLTLTRGPTPNQPASLCKPLSRQALYEALTQQRQDAPAASPALPSHITNPLRQDRLLLVEDNPINQKVALGMLKRFGFQATVVDRGAKALQAVKEHPFDLILMDIQMPEMDGYATTAAIRHWERESGTPRQPISALTANAMSGDRELCLAADMDDYLSKPLKQEALWDLLKRWLNDLPEHPPMLERSPLAEPATLAPPLPAAKPAEKPVEAEPASNPTTRCLDHGKLDELERMMSVMENGFQELLSRYLSDTPVLLQNLAAAVEAQDAKQARQLAHNLKSTSASLGAKLLSVQAQQIEALSKQGQTALIPPLLPDLLHHFQQAAREMAQRLSLTSSGSGDVPQSQKACVSANFNTALG</sequence>
<dbReference type="CDD" id="cd17546">
    <property type="entry name" value="REC_hyHK_CKI1_RcsC-like"/>
    <property type="match status" value="1"/>
</dbReference>
<dbReference type="SUPFAM" id="SSF47384">
    <property type="entry name" value="Homodimeric domain of signal transducing histidine kinase"/>
    <property type="match status" value="1"/>
</dbReference>
<dbReference type="SMART" id="SM00387">
    <property type="entry name" value="HATPase_c"/>
    <property type="match status" value="1"/>
</dbReference>
<dbReference type="OrthoDB" id="9813151at2"/>
<dbReference type="RefSeq" id="WP_011714099.1">
    <property type="nucleotide sequence ID" value="NC_008576.1"/>
</dbReference>
<feature type="modified residue" description="4-aspartylphosphate" evidence="4">
    <location>
        <position position="645"/>
    </location>
</feature>
<dbReference type="PROSITE" id="PS50110">
    <property type="entry name" value="RESPONSE_REGULATORY"/>
    <property type="match status" value="1"/>
</dbReference>
<dbReference type="PROSITE" id="PS50109">
    <property type="entry name" value="HIS_KIN"/>
    <property type="match status" value="1"/>
</dbReference>
<proteinExistence type="predicted"/>
<keyword evidence="10" id="KW-0418">Kinase</keyword>
<evidence type="ECO:0000256" key="3">
    <source>
        <dbReference type="PROSITE-ProRule" id="PRU00110"/>
    </source>
</evidence>
<evidence type="ECO:0000313" key="10">
    <source>
        <dbReference type="EMBL" id="ABK44980.1"/>
    </source>
</evidence>
<gene>
    <name evidence="10" type="ordered locus">Mmc1_2480</name>
</gene>
<dbReference type="PANTHER" id="PTHR45339">
    <property type="entry name" value="HYBRID SIGNAL TRANSDUCTION HISTIDINE KINASE J"/>
    <property type="match status" value="1"/>
</dbReference>
<dbReference type="PROSITE" id="PS50112">
    <property type="entry name" value="PAS"/>
    <property type="match status" value="1"/>
</dbReference>
<evidence type="ECO:0000256" key="1">
    <source>
        <dbReference type="ARBA" id="ARBA00022553"/>
    </source>
</evidence>
<dbReference type="EMBL" id="CP000471">
    <property type="protein sequence ID" value="ABK44980.1"/>
    <property type="molecule type" value="Genomic_DNA"/>
</dbReference>
<feature type="domain" description="PAS" evidence="8">
    <location>
        <begin position="87"/>
        <end position="156"/>
    </location>
</feature>
<dbReference type="SMART" id="SM00091">
    <property type="entry name" value="PAS"/>
    <property type="match status" value="1"/>
</dbReference>
<dbReference type="SUPFAM" id="SSF55785">
    <property type="entry name" value="PYP-like sensor domain (PAS domain)"/>
    <property type="match status" value="1"/>
</dbReference>
<dbReference type="STRING" id="156889.Mmc1_2480"/>